<dbReference type="EMBL" id="AP024987">
    <property type="protein sequence ID" value="BDA40070.1"/>
    <property type="molecule type" value="Genomic_DNA"/>
</dbReference>
<reference evidence="1 2" key="1">
    <citation type="submission" date="2021-08" db="EMBL/GenBank/DDBJ databases">
        <title>Endosymbiont genome of Braarudosphaera bigelowii.</title>
        <authorList>
            <person name="Suzuki S."/>
            <person name="Ishida K."/>
        </authorList>
    </citation>
    <scope>NUCLEOTIDE SEQUENCE [LARGE SCALE GENOMIC DNA]</scope>
    <source>
        <strain evidence="1">CPSB-1</strain>
    </source>
</reference>
<accession>A0ABM7U5P0</accession>
<evidence type="ECO:0000313" key="2">
    <source>
        <dbReference type="Proteomes" id="UP001319803"/>
    </source>
</evidence>
<dbReference type="Pfam" id="PF13483">
    <property type="entry name" value="Lactamase_B_3"/>
    <property type="match status" value="1"/>
</dbReference>
<name>A0ABM7U5P0_9CHRO</name>
<gene>
    <name evidence="1" type="ORF">CPARK_000090900</name>
</gene>
<evidence type="ECO:0008006" key="3">
    <source>
        <dbReference type="Google" id="ProtNLM"/>
    </source>
</evidence>
<organism evidence="1 2">
    <name type="scientific">cyanobacterium endosymbiont of Braarudosphaera bigelowii</name>
    <dbReference type="NCBI Taxonomy" id="1285375"/>
    <lineage>
        <taxon>Bacteria</taxon>
        <taxon>Bacillati</taxon>
        <taxon>Cyanobacteriota</taxon>
        <taxon>Cyanophyceae</taxon>
        <taxon>Oscillatoriophycideae</taxon>
        <taxon>Chroococcales</taxon>
        <taxon>Aphanothecaceae</taxon>
        <taxon>Candidatus Atelocyanobacterium</taxon>
        <taxon>Candidatus Atelocyanobacterium thalassae</taxon>
    </lineage>
</organism>
<dbReference type="Gene3D" id="3.60.15.10">
    <property type="entry name" value="Ribonuclease Z/Hydroxyacylglutathione hydrolase-like"/>
    <property type="match status" value="1"/>
</dbReference>
<dbReference type="PANTHER" id="PTHR39189:SF1">
    <property type="entry name" value="UPF0173 METAL-DEPENDENT HYDROLASE YTKL"/>
    <property type="match status" value="1"/>
</dbReference>
<proteinExistence type="predicted"/>
<dbReference type="SUPFAM" id="SSF56281">
    <property type="entry name" value="Metallo-hydrolase/oxidoreductase"/>
    <property type="match status" value="1"/>
</dbReference>
<keyword evidence="2" id="KW-1185">Reference proteome</keyword>
<sequence length="268" mass="29496">MMKRRQFITYSGISALFFSKLFPSFHFSSLAAQETNSSTLSIKYLGHTCFLFSGGGLRVLVNPFLTIGCTAGYRLPNVEADLVITSSHMWDEGAADGLPGTPRMLHEPGVYKINGLGFQGISIDHDRKGGKQFGNNVAWRWTQAGMHIVHLGGAAAPIDLEQKILLGNPDIACIPVGGGPKAYNAVEGRQAMQVLNPKIMIPTHYRTSAADTENCDIDPLNNFLELEKSTNIKKIHSDQLSLTSKDLPQQDTHIYIFDHESLLVNKRI</sequence>
<dbReference type="Proteomes" id="UP001319803">
    <property type="component" value="Chromosome"/>
</dbReference>
<protein>
    <recommendedName>
        <fullName evidence="3">Zn-dependent hydrolase</fullName>
    </recommendedName>
</protein>
<dbReference type="PANTHER" id="PTHR39189">
    <property type="entry name" value="UPF0173 METAL-DEPENDENT HYDROLASE YTKL"/>
    <property type="match status" value="1"/>
</dbReference>
<evidence type="ECO:0000313" key="1">
    <source>
        <dbReference type="EMBL" id="BDA40070.1"/>
    </source>
</evidence>
<dbReference type="InterPro" id="IPR036866">
    <property type="entry name" value="RibonucZ/Hydroxyglut_hydro"/>
</dbReference>